<dbReference type="Gene3D" id="4.10.95.10">
    <property type="entry name" value="Cytochrome c oxidase, subunit VIa"/>
    <property type="match status" value="1"/>
</dbReference>
<dbReference type="SUPFAM" id="SSF81411">
    <property type="entry name" value="Mitochondrial cytochrome c oxidase subunit VIa"/>
    <property type="match status" value="1"/>
</dbReference>
<dbReference type="InterPro" id="IPR036418">
    <property type="entry name" value="Cyt_c_oxidase_su6a_sf"/>
</dbReference>
<evidence type="ECO:0000256" key="2">
    <source>
        <dbReference type="ARBA" id="ARBA00022792"/>
    </source>
</evidence>
<dbReference type="Pfam" id="PF02046">
    <property type="entry name" value="COX6A"/>
    <property type="match status" value="1"/>
</dbReference>
<keyword evidence="7" id="KW-0812">Transmembrane</keyword>
<evidence type="ECO:0000256" key="6">
    <source>
        <dbReference type="RuleBase" id="RU004396"/>
    </source>
</evidence>
<keyword evidence="4" id="KW-0496">Mitochondrion</keyword>
<organism evidence="8 10">
    <name type="scientific">Fistulifera solaris</name>
    <name type="common">Oleaginous diatom</name>
    <dbReference type="NCBI Taxonomy" id="1519565"/>
    <lineage>
        <taxon>Eukaryota</taxon>
        <taxon>Sar</taxon>
        <taxon>Stramenopiles</taxon>
        <taxon>Ochrophyta</taxon>
        <taxon>Bacillariophyta</taxon>
        <taxon>Bacillariophyceae</taxon>
        <taxon>Bacillariophycidae</taxon>
        <taxon>Naviculales</taxon>
        <taxon>Naviculaceae</taxon>
        <taxon>Fistulifera</taxon>
    </lineage>
</organism>
<comment type="similarity">
    <text evidence="6">Belongs to the cytochrome c oxidase subunit 6A family.</text>
</comment>
<name>A0A1Z5JEL0_FISSO</name>
<evidence type="ECO:0000256" key="3">
    <source>
        <dbReference type="ARBA" id="ARBA00022946"/>
    </source>
</evidence>
<evidence type="ECO:0000256" key="5">
    <source>
        <dbReference type="ARBA" id="ARBA00023136"/>
    </source>
</evidence>
<keyword evidence="3" id="KW-0809">Transit peptide</keyword>
<evidence type="ECO:0000313" key="9">
    <source>
        <dbReference type="EMBL" id="GAX24994.1"/>
    </source>
</evidence>
<keyword evidence="7" id="KW-1133">Transmembrane helix</keyword>
<evidence type="ECO:0008006" key="11">
    <source>
        <dbReference type="Google" id="ProtNLM"/>
    </source>
</evidence>
<evidence type="ECO:0000256" key="1">
    <source>
        <dbReference type="ARBA" id="ARBA00004273"/>
    </source>
</evidence>
<keyword evidence="5 7" id="KW-0472">Membrane</keyword>
<reference evidence="8 10" key="1">
    <citation type="journal article" date="2015" name="Plant Cell">
        <title>Oil accumulation by the oleaginous diatom Fistulifera solaris as revealed by the genome and transcriptome.</title>
        <authorList>
            <person name="Tanaka T."/>
            <person name="Maeda Y."/>
            <person name="Veluchamy A."/>
            <person name="Tanaka M."/>
            <person name="Abida H."/>
            <person name="Marechal E."/>
            <person name="Bowler C."/>
            <person name="Muto M."/>
            <person name="Sunaga Y."/>
            <person name="Tanaka M."/>
            <person name="Yoshino T."/>
            <person name="Taniguchi T."/>
            <person name="Fukuda Y."/>
            <person name="Nemoto M."/>
            <person name="Matsumoto M."/>
            <person name="Wong P.S."/>
            <person name="Aburatani S."/>
            <person name="Fujibuchi W."/>
        </authorList>
    </citation>
    <scope>NUCLEOTIDE SEQUENCE [LARGE SCALE GENOMIC DNA]</scope>
    <source>
        <strain evidence="8 10">JPCC DA0580</strain>
    </source>
</reference>
<proteinExistence type="inferred from homology"/>
<evidence type="ECO:0000256" key="7">
    <source>
        <dbReference type="SAM" id="Phobius"/>
    </source>
</evidence>
<dbReference type="InterPro" id="IPR001349">
    <property type="entry name" value="Cyt_c_oxidase_su6a"/>
</dbReference>
<evidence type="ECO:0000313" key="10">
    <source>
        <dbReference type="Proteomes" id="UP000198406"/>
    </source>
</evidence>
<dbReference type="PANTHER" id="PTHR11504">
    <property type="entry name" value="CYTOCHROME C OXIDASE POLYPEPTIDE VIA"/>
    <property type="match status" value="1"/>
</dbReference>
<dbReference type="GO" id="GO:0030234">
    <property type="term" value="F:enzyme regulator activity"/>
    <property type="evidence" value="ECO:0007669"/>
    <property type="project" value="TreeGrafter"/>
</dbReference>
<dbReference type="EMBL" id="BDSP01000051">
    <property type="protein sequence ID" value="GAX12443.1"/>
    <property type="molecule type" value="Genomic_DNA"/>
</dbReference>
<protein>
    <recommendedName>
        <fullName evidence="11">Cytochrome c oxidase subunit 6a</fullName>
    </recommendedName>
</protein>
<dbReference type="InParanoid" id="A0A1Z5JEL0"/>
<dbReference type="OrthoDB" id="5947505at2759"/>
<dbReference type="AlphaFoldDB" id="A0A1Z5JEL0"/>
<reference evidence="8" key="2">
    <citation type="submission" date="2017-06" db="EMBL/GenBank/DDBJ databases">
        <authorList>
            <person name="Kim H.J."/>
            <person name="Triplett B.A."/>
        </authorList>
    </citation>
    <scope>NUCLEOTIDE SEQUENCE</scope>
    <source>
        <strain evidence="8">JPCC DA0580</strain>
    </source>
</reference>
<accession>A0A1Z5JEL0</accession>
<dbReference type="PANTHER" id="PTHR11504:SF0">
    <property type="entry name" value="CYTOCHROME C OXIDASE SUBUNIT"/>
    <property type="match status" value="1"/>
</dbReference>
<dbReference type="EMBL" id="BDSP01000218">
    <property type="protein sequence ID" value="GAX24994.1"/>
    <property type="molecule type" value="Genomic_DNA"/>
</dbReference>
<sequence length="141" mass="16443">MSLRVASRIAARGMPALRATTQRRSIVMVPKLDSEAAMQAEAVQQIRARVQYQKELSKLHEHPIEEEVAEMWRWVNLTFVVGIPIVLLSAFYSAFFDEHPHRFEGELPEYMNVRSKEYPWECGECNLFDMPCWQKCRAAKK</sequence>
<gene>
    <name evidence="8" type="ORF">FisN_2Hh277</name>
    <name evidence="9" type="ORF">FisN_2Lh277</name>
</gene>
<dbReference type="GO" id="GO:0005743">
    <property type="term" value="C:mitochondrial inner membrane"/>
    <property type="evidence" value="ECO:0007669"/>
    <property type="project" value="UniProtKB-SubCell"/>
</dbReference>
<evidence type="ECO:0000256" key="4">
    <source>
        <dbReference type="ARBA" id="ARBA00023128"/>
    </source>
</evidence>
<comment type="subcellular location">
    <subcellularLocation>
        <location evidence="1">Mitochondrion inner membrane</location>
    </subcellularLocation>
</comment>
<comment type="caution">
    <text evidence="8">The sequence shown here is derived from an EMBL/GenBank/DDBJ whole genome shotgun (WGS) entry which is preliminary data.</text>
</comment>
<keyword evidence="2" id="KW-0999">Mitochondrion inner membrane</keyword>
<evidence type="ECO:0000313" key="8">
    <source>
        <dbReference type="EMBL" id="GAX12443.1"/>
    </source>
</evidence>
<feature type="transmembrane region" description="Helical" evidence="7">
    <location>
        <begin position="74"/>
        <end position="95"/>
    </location>
</feature>
<dbReference type="Proteomes" id="UP000198406">
    <property type="component" value="Unassembled WGS sequence"/>
</dbReference>
<keyword evidence="10" id="KW-1185">Reference proteome</keyword>
<dbReference type="GO" id="GO:0006123">
    <property type="term" value="P:mitochondrial electron transport, cytochrome c to oxygen"/>
    <property type="evidence" value="ECO:0007669"/>
    <property type="project" value="TreeGrafter"/>
</dbReference>